<reference evidence="2 3" key="1">
    <citation type="journal article" date="2011" name="PLoS Genet.">
        <title>Azospirillum genomes reveal transition of bacteria from aquatic to terrestrial environments.</title>
        <authorList>
            <person name="Wisniewski-Dye F."/>
            <person name="Borziak K."/>
            <person name="Khalsa-Moyers G."/>
            <person name="Alexandre G."/>
            <person name="Sukharnikov L.O."/>
            <person name="Wuichet K."/>
            <person name="Hurst G.B."/>
            <person name="McDonald W.H."/>
            <person name="Robertson J.S."/>
            <person name="Barbe V."/>
            <person name="Calteau A."/>
            <person name="Rouy Z."/>
            <person name="Mangenot S."/>
            <person name="Prigent-Combaret C."/>
            <person name="Normand P."/>
            <person name="Boyer M."/>
            <person name="Siguier P."/>
            <person name="Dessaux Y."/>
            <person name="Elmerich C."/>
            <person name="Condemine G."/>
            <person name="Krishnen G."/>
            <person name="Kennedy I."/>
            <person name="Paterson A.H."/>
            <person name="Gonzalez V."/>
            <person name="Mavingui P."/>
            <person name="Zhulin I.B."/>
        </authorList>
    </citation>
    <scope>NUCLEOTIDE SEQUENCE [LARGE SCALE GENOMIC DNA]</scope>
    <source>
        <strain evidence="2 3">Sp245</strain>
    </source>
</reference>
<evidence type="ECO:0000313" key="3">
    <source>
        <dbReference type="Proteomes" id="UP000007319"/>
    </source>
</evidence>
<accession>A0A9P1NRV7</accession>
<sequence>MRAMHAPGRSGEPTGPEAAFPSPTSKASGGFMLLWIDARPKRTLSRKPERIGCDTSA</sequence>
<evidence type="ECO:0000313" key="2">
    <source>
        <dbReference type="EMBL" id="CCD03070.1"/>
    </source>
</evidence>
<dbReference type="AlphaFoldDB" id="A0A9P1NRV7"/>
<proteinExistence type="predicted"/>
<keyword evidence="2" id="KW-0614">Plasmid</keyword>
<gene>
    <name evidence="2" type="ORF">AZOBR_p350086</name>
</gene>
<keyword evidence="3" id="KW-1185">Reference proteome</keyword>
<evidence type="ECO:0000256" key="1">
    <source>
        <dbReference type="SAM" id="MobiDB-lite"/>
    </source>
</evidence>
<name>A0A9P1NRV7_9PROT</name>
<organism evidence="2 3">
    <name type="scientific">Azospirillum baldaniorum</name>
    <dbReference type="NCBI Taxonomy" id="1064539"/>
    <lineage>
        <taxon>Bacteria</taxon>
        <taxon>Pseudomonadati</taxon>
        <taxon>Pseudomonadota</taxon>
        <taxon>Alphaproteobacteria</taxon>
        <taxon>Rhodospirillales</taxon>
        <taxon>Azospirillaceae</taxon>
        <taxon>Azospirillum</taxon>
    </lineage>
</organism>
<feature type="region of interest" description="Disordered" evidence="1">
    <location>
        <begin position="1"/>
        <end position="25"/>
    </location>
</feature>
<dbReference type="Proteomes" id="UP000007319">
    <property type="component" value="Plasmid AZOBR_p3"/>
</dbReference>
<geneLocation type="plasmid" evidence="2 3">
    <name>AZOBR_p3</name>
</geneLocation>
<dbReference type="EMBL" id="HE577330">
    <property type="protein sequence ID" value="CCD03070.1"/>
    <property type="molecule type" value="Genomic_DNA"/>
</dbReference>
<protein>
    <submittedName>
        <fullName evidence="2">Uncharacterized protein</fullName>
    </submittedName>
</protein>
<dbReference type="KEGG" id="abs:AZOBR_p350086"/>